<dbReference type="Proteomes" id="UP000886042">
    <property type="component" value="Unassembled WGS sequence"/>
</dbReference>
<dbReference type="GO" id="GO:0004181">
    <property type="term" value="F:metallocarboxypeptidase activity"/>
    <property type="evidence" value="ECO:0007669"/>
    <property type="project" value="InterPro"/>
</dbReference>
<gene>
    <name evidence="1" type="ORF">ENJ46_04575</name>
</gene>
<dbReference type="InterPro" id="IPR021259">
    <property type="entry name" value="DUF2817"/>
</dbReference>
<proteinExistence type="predicted"/>
<reference evidence="1" key="1">
    <citation type="journal article" date="2020" name="mSystems">
        <title>Genome- and Community-Level Interaction Insights into Carbon Utilization and Element Cycling Functions of Hydrothermarchaeota in Hydrothermal Sediment.</title>
        <authorList>
            <person name="Zhou Z."/>
            <person name="Liu Y."/>
            <person name="Xu W."/>
            <person name="Pan J."/>
            <person name="Luo Z.H."/>
            <person name="Li M."/>
        </authorList>
    </citation>
    <scope>NUCLEOTIDE SEQUENCE [LARGE SCALE GENOMIC DNA]</scope>
    <source>
        <strain evidence="1">HyVt-489</strain>
    </source>
</reference>
<comment type="caution">
    <text evidence="1">The sequence shown here is derived from an EMBL/GenBank/DDBJ whole genome shotgun (WGS) entry which is preliminary data.</text>
</comment>
<dbReference type="SUPFAM" id="SSF53187">
    <property type="entry name" value="Zn-dependent exopeptidases"/>
    <property type="match status" value="1"/>
</dbReference>
<dbReference type="EMBL" id="DRMN01000301">
    <property type="protein sequence ID" value="HFB55180.1"/>
    <property type="molecule type" value="Genomic_DNA"/>
</dbReference>
<dbReference type="CDD" id="cd06233">
    <property type="entry name" value="M14-like"/>
    <property type="match status" value="1"/>
</dbReference>
<protein>
    <submittedName>
        <fullName evidence="1">DUF2817 domain-containing protein</fullName>
    </submittedName>
</protein>
<dbReference type="AlphaFoldDB" id="A0A7C3CBV3"/>
<evidence type="ECO:0000313" key="1">
    <source>
        <dbReference type="EMBL" id="HFB55180.1"/>
    </source>
</evidence>
<dbReference type="Gene3D" id="3.40.630.10">
    <property type="entry name" value="Zn peptidases"/>
    <property type="match status" value="1"/>
</dbReference>
<accession>A0A7C3CBV3</accession>
<dbReference type="GO" id="GO:0008270">
    <property type="term" value="F:zinc ion binding"/>
    <property type="evidence" value="ECO:0007669"/>
    <property type="project" value="InterPro"/>
</dbReference>
<dbReference type="Pfam" id="PF10994">
    <property type="entry name" value="DUF2817"/>
    <property type="match status" value="1"/>
</dbReference>
<name>A0A7C3CBV3_9PROT</name>
<sequence>MSSNGMSSNFLFSRSYQEGRQKFLDLCADHRLPISSYVHPHHKGPDGKDLAMDCVWMGGKDAKKVLFVTCGTHGLEASTGASTMAQFLSRGAAQKTPDDVAVLFVHAVNPYGWAYDQRGNEDGVDLNRNCLDHSQAYPANPVYDDLHNMIKEADIDELGLASFTKAFHEYGEVHGVAQAVSGITAGQYNYANGMSFGGTALSWSCQTLFDIAERFLSHADHITIIDWHTGIGEFGKPFFIMDDPIQSPSVARATAWWHPHAIHCDDILEGASPDYSGLLIKGLKEKIKSIYDVQITSVVIEWGTYNLDMMLQALLMDDWLKTHRLIADPDKVGRIRALLVDRFCPSDTDWRQAVLSQAPSIYQQALSGLQED</sequence>
<dbReference type="GO" id="GO:0006508">
    <property type="term" value="P:proteolysis"/>
    <property type="evidence" value="ECO:0007669"/>
    <property type="project" value="InterPro"/>
</dbReference>
<organism evidence="1">
    <name type="scientific">Hellea balneolensis</name>
    <dbReference type="NCBI Taxonomy" id="287478"/>
    <lineage>
        <taxon>Bacteria</taxon>
        <taxon>Pseudomonadati</taxon>
        <taxon>Pseudomonadota</taxon>
        <taxon>Alphaproteobacteria</taxon>
        <taxon>Maricaulales</taxon>
        <taxon>Robiginitomaculaceae</taxon>
        <taxon>Hellea</taxon>
    </lineage>
</organism>